<evidence type="ECO:0000313" key="2">
    <source>
        <dbReference type="Proteomes" id="UP001219518"/>
    </source>
</evidence>
<dbReference type="AlphaFoldDB" id="A0AAE1HDU2"/>
<reference evidence="1" key="2">
    <citation type="journal article" date="2023" name="BMC Genomics">
        <title>Pest status, molecular evolution, and epigenetic factors derived from the genome assembly of Frankliniella fusca, a thysanopteran phytovirus vector.</title>
        <authorList>
            <person name="Catto M.A."/>
            <person name="Labadie P.E."/>
            <person name="Jacobson A.L."/>
            <person name="Kennedy G.G."/>
            <person name="Srinivasan R."/>
            <person name="Hunt B.G."/>
        </authorList>
    </citation>
    <scope>NUCLEOTIDE SEQUENCE</scope>
    <source>
        <strain evidence="1">PL_HMW_Pooled</strain>
    </source>
</reference>
<proteinExistence type="predicted"/>
<dbReference type="Proteomes" id="UP001219518">
    <property type="component" value="Unassembled WGS sequence"/>
</dbReference>
<gene>
    <name evidence="1" type="ORF">KUF71_008668</name>
</gene>
<reference evidence="1" key="1">
    <citation type="submission" date="2021-07" db="EMBL/GenBank/DDBJ databases">
        <authorList>
            <person name="Catto M.A."/>
            <person name="Jacobson A."/>
            <person name="Kennedy G."/>
            <person name="Labadie P."/>
            <person name="Hunt B.G."/>
            <person name="Srinivasan R."/>
        </authorList>
    </citation>
    <scope>NUCLEOTIDE SEQUENCE</scope>
    <source>
        <strain evidence="1">PL_HMW_Pooled</strain>
        <tissue evidence="1">Head</tissue>
    </source>
</reference>
<sequence>MDQDLQRRIAERSPDALYEIKTLLRSRCTDKQLSAANVLETCLRAERITSKCLLRDFMLEEDLVGFLCDAMTTNSWPLLHRLTTVLELLTDSDKMLLEGHAVLAAEASQRRLHFLGLMVRSSAEWGPAQKRQGTHGVLVQGVSGLCPPMGMLSTLSLVLDAGLQGRTATTTTLSAAQTLCGLLHLVVVGVEPGDPSALAASVARCVRVALGSLRRALDTPAGSREDSGADRDDPDDTEMACELLCSLASHIINARVACEEALGPEDDALLVMLSLEDEAQAVVMDQCLPLVVKVATASTKESLEGDFGGVMLRSNSCRQPEDEDDADGLPALVGVLLDTLQAFISRGKDPVAVADQLVCQHFLRLLPALHQADCTNGAALRLTCAILAHLAHDLLDAGRWWKEEGGADSLAAFLYSAAPLLPAKSCEWPSVLKRLPYASPLPAPAAGPPPPAAAQLFYLMLSYFRSLVGG</sequence>
<keyword evidence="2" id="KW-1185">Reference proteome</keyword>
<comment type="caution">
    <text evidence="1">The sequence shown here is derived from an EMBL/GenBank/DDBJ whole genome shotgun (WGS) entry which is preliminary data.</text>
</comment>
<name>A0AAE1HDU2_9NEOP</name>
<dbReference type="EMBL" id="JAHWGI010000979">
    <property type="protein sequence ID" value="KAK3919541.1"/>
    <property type="molecule type" value="Genomic_DNA"/>
</dbReference>
<organism evidence="1 2">
    <name type="scientific">Frankliniella fusca</name>
    <dbReference type="NCBI Taxonomy" id="407009"/>
    <lineage>
        <taxon>Eukaryota</taxon>
        <taxon>Metazoa</taxon>
        <taxon>Ecdysozoa</taxon>
        <taxon>Arthropoda</taxon>
        <taxon>Hexapoda</taxon>
        <taxon>Insecta</taxon>
        <taxon>Pterygota</taxon>
        <taxon>Neoptera</taxon>
        <taxon>Paraneoptera</taxon>
        <taxon>Thysanoptera</taxon>
        <taxon>Terebrantia</taxon>
        <taxon>Thripoidea</taxon>
        <taxon>Thripidae</taxon>
        <taxon>Frankliniella</taxon>
    </lineage>
</organism>
<accession>A0AAE1HDU2</accession>
<protein>
    <submittedName>
        <fullName evidence="1">Uncharacterized protein</fullName>
    </submittedName>
</protein>
<evidence type="ECO:0000313" key="1">
    <source>
        <dbReference type="EMBL" id="KAK3919541.1"/>
    </source>
</evidence>